<dbReference type="EnsemblProtists" id="EOD24089">
    <property type="protein sequence ID" value="EOD24089"/>
    <property type="gene ID" value="EMIHUDRAFT_207191"/>
</dbReference>
<feature type="signal peptide" evidence="2">
    <location>
        <begin position="1"/>
        <end position="19"/>
    </location>
</feature>
<feature type="region of interest" description="Disordered" evidence="1">
    <location>
        <begin position="155"/>
        <end position="174"/>
    </location>
</feature>
<evidence type="ECO:0000256" key="1">
    <source>
        <dbReference type="SAM" id="MobiDB-lite"/>
    </source>
</evidence>
<dbReference type="PaxDb" id="2903-EOD24089"/>
<protein>
    <submittedName>
        <fullName evidence="3">Uncharacterized protein</fullName>
    </submittedName>
</protein>
<sequence length="174" mass="18498">MRSAARIATALALCLLASAQDTATHSATNAAYKYLAAAQTAQQATEQRFARLMPSHSSHTHASLRLAAAEASLQLNHAQHESLVAAASEAAGELNYQASGSRTFSMRVPAMLMYAPIAQELAAIQQRSLAQMKQQSRLEALELARDTFEHEADQLYAPLFPSTTSDDQGGGGPG</sequence>
<name>A0A0D3JKQ4_EMIH1</name>
<keyword evidence="4" id="KW-1185">Reference proteome</keyword>
<organism evidence="3 4">
    <name type="scientific">Emiliania huxleyi (strain CCMP1516)</name>
    <dbReference type="NCBI Taxonomy" id="280463"/>
    <lineage>
        <taxon>Eukaryota</taxon>
        <taxon>Haptista</taxon>
        <taxon>Haptophyta</taxon>
        <taxon>Prymnesiophyceae</taxon>
        <taxon>Isochrysidales</taxon>
        <taxon>Noelaerhabdaceae</taxon>
        <taxon>Emiliania</taxon>
    </lineage>
</organism>
<evidence type="ECO:0000256" key="2">
    <source>
        <dbReference type="SAM" id="SignalP"/>
    </source>
</evidence>
<evidence type="ECO:0000313" key="4">
    <source>
        <dbReference type="Proteomes" id="UP000013827"/>
    </source>
</evidence>
<dbReference type="GeneID" id="17269635"/>
<dbReference type="Proteomes" id="UP000013827">
    <property type="component" value="Unassembled WGS sequence"/>
</dbReference>
<evidence type="ECO:0000313" key="3">
    <source>
        <dbReference type="EnsemblProtists" id="EOD24089"/>
    </source>
</evidence>
<reference evidence="4" key="1">
    <citation type="journal article" date="2013" name="Nature">
        <title>Pan genome of the phytoplankton Emiliania underpins its global distribution.</title>
        <authorList>
            <person name="Read B.A."/>
            <person name="Kegel J."/>
            <person name="Klute M.J."/>
            <person name="Kuo A."/>
            <person name="Lefebvre S.C."/>
            <person name="Maumus F."/>
            <person name="Mayer C."/>
            <person name="Miller J."/>
            <person name="Monier A."/>
            <person name="Salamov A."/>
            <person name="Young J."/>
            <person name="Aguilar M."/>
            <person name="Claverie J.M."/>
            <person name="Frickenhaus S."/>
            <person name="Gonzalez K."/>
            <person name="Herman E.K."/>
            <person name="Lin Y.C."/>
            <person name="Napier J."/>
            <person name="Ogata H."/>
            <person name="Sarno A.F."/>
            <person name="Shmutz J."/>
            <person name="Schroeder D."/>
            <person name="de Vargas C."/>
            <person name="Verret F."/>
            <person name="von Dassow P."/>
            <person name="Valentin K."/>
            <person name="Van de Peer Y."/>
            <person name="Wheeler G."/>
            <person name="Dacks J.B."/>
            <person name="Delwiche C.F."/>
            <person name="Dyhrman S.T."/>
            <person name="Glockner G."/>
            <person name="John U."/>
            <person name="Richards T."/>
            <person name="Worden A.Z."/>
            <person name="Zhang X."/>
            <person name="Grigoriev I.V."/>
            <person name="Allen A.E."/>
            <person name="Bidle K."/>
            <person name="Borodovsky M."/>
            <person name="Bowler C."/>
            <person name="Brownlee C."/>
            <person name="Cock J.M."/>
            <person name="Elias M."/>
            <person name="Gladyshev V.N."/>
            <person name="Groth M."/>
            <person name="Guda C."/>
            <person name="Hadaegh A."/>
            <person name="Iglesias-Rodriguez M.D."/>
            <person name="Jenkins J."/>
            <person name="Jones B.M."/>
            <person name="Lawson T."/>
            <person name="Leese F."/>
            <person name="Lindquist E."/>
            <person name="Lobanov A."/>
            <person name="Lomsadze A."/>
            <person name="Malik S.B."/>
            <person name="Marsh M.E."/>
            <person name="Mackinder L."/>
            <person name="Mock T."/>
            <person name="Mueller-Roeber B."/>
            <person name="Pagarete A."/>
            <person name="Parker M."/>
            <person name="Probert I."/>
            <person name="Quesneville H."/>
            <person name="Raines C."/>
            <person name="Rensing S.A."/>
            <person name="Riano-Pachon D.M."/>
            <person name="Richier S."/>
            <person name="Rokitta S."/>
            <person name="Shiraiwa Y."/>
            <person name="Soanes D.M."/>
            <person name="van der Giezen M."/>
            <person name="Wahlund T.M."/>
            <person name="Williams B."/>
            <person name="Wilson W."/>
            <person name="Wolfe G."/>
            <person name="Wurch L.L."/>
        </authorList>
    </citation>
    <scope>NUCLEOTIDE SEQUENCE</scope>
</reference>
<dbReference type="KEGG" id="ehx:EMIHUDRAFT_207191"/>
<feature type="chain" id="PRO_5044275347" evidence="2">
    <location>
        <begin position="20"/>
        <end position="174"/>
    </location>
</feature>
<accession>A0A0D3JKQ4</accession>
<dbReference type="AlphaFoldDB" id="A0A0D3JKQ4"/>
<reference evidence="3" key="2">
    <citation type="submission" date="2024-10" db="UniProtKB">
        <authorList>
            <consortium name="EnsemblProtists"/>
        </authorList>
    </citation>
    <scope>IDENTIFICATION</scope>
</reference>
<dbReference type="RefSeq" id="XP_005776518.1">
    <property type="nucleotide sequence ID" value="XM_005776461.1"/>
</dbReference>
<keyword evidence="2" id="KW-0732">Signal</keyword>
<proteinExistence type="predicted"/>
<dbReference type="HOGENOM" id="CLU_1542897_0_0_1"/>